<keyword evidence="6" id="KW-0689">Ribosomal protein</keyword>
<dbReference type="GO" id="GO:0003735">
    <property type="term" value="F:structural constituent of ribosome"/>
    <property type="evidence" value="ECO:0000318"/>
    <property type="project" value="GO_Central"/>
</dbReference>
<feature type="domain" description="Large ribosomal subunit protein bL12 C-terminal" evidence="8">
    <location>
        <begin position="126"/>
        <end position="193"/>
    </location>
</feature>
<dbReference type="GO" id="GO:0005840">
    <property type="term" value="C:ribosome"/>
    <property type="evidence" value="ECO:0007669"/>
    <property type="project" value="UniProtKB-KW"/>
</dbReference>
<keyword evidence="5" id="KW-0809">Transit peptide</keyword>
<name>A0A2R6WNI8_MARPO</name>
<dbReference type="FunFam" id="3.30.1390.10:FF:000001">
    <property type="entry name" value="50S ribosomal protein L7/L12"/>
    <property type="match status" value="1"/>
</dbReference>
<dbReference type="InterPro" id="IPR000206">
    <property type="entry name" value="Ribosomal_bL12"/>
</dbReference>
<reference evidence="11" key="1">
    <citation type="journal article" date="2017" name="Cell">
        <title>Insights into land plant evolution garnered from the Marchantia polymorpha genome.</title>
        <authorList>
            <person name="Bowman J.L."/>
            <person name="Kohchi T."/>
            <person name="Yamato K.T."/>
            <person name="Jenkins J."/>
            <person name="Shu S."/>
            <person name="Ishizaki K."/>
            <person name="Yamaoka S."/>
            <person name="Nishihama R."/>
            <person name="Nakamura Y."/>
            <person name="Berger F."/>
            <person name="Adam C."/>
            <person name="Aki S.S."/>
            <person name="Althoff F."/>
            <person name="Araki T."/>
            <person name="Arteaga-Vazquez M.A."/>
            <person name="Balasubrmanian S."/>
            <person name="Barry K."/>
            <person name="Bauer D."/>
            <person name="Boehm C.R."/>
            <person name="Briginshaw L."/>
            <person name="Caballero-Perez J."/>
            <person name="Catarino B."/>
            <person name="Chen F."/>
            <person name="Chiyoda S."/>
            <person name="Chovatia M."/>
            <person name="Davies K.M."/>
            <person name="Delmans M."/>
            <person name="Demura T."/>
            <person name="Dierschke T."/>
            <person name="Dolan L."/>
            <person name="Dorantes-Acosta A.E."/>
            <person name="Eklund D.M."/>
            <person name="Florent S.N."/>
            <person name="Flores-Sandoval E."/>
            <person name="Fujiyama A."/>
            <person name="Fukuzawa H."/>
            <person name="Galik B."/>
            <person name="Grimanelli D."/>
            <person name="Grimwood J."/>
            <person name="Grossniklaus U."/>
            <person name="Hamada T."/>
            <person name="Haseloff J."/>
            <person name="Hetherington A.J."/>
            <person name="Higo A."/>
            <person name="Hirakawa Y."/>
            <person name="Hundley H.N."/>
            <person name="Ikeda Y."/>
            <person name="Inoue K."/>
            <person name="Inoue S.I."/>
            <person name="Ishida S."/>
            <person name="Jia Q."/>
            <person name="Kakita M."/>
            <person name="Kanazawa T."/>
            <person name="Kawai Y."/>
            <person name="Kawashima T."/>
            <person name="Kennedy M."/>
            <person name="Kinose K."/>
            <person name="Kinoshita T."/>
            <person name="Kohara Y."/>
            <person name="Koide E."/>
            <person name="Komatsu K."/>
            <person name="Kopischke S."/>
            <person name="Kubo M."/>
            <person name="Kyozuka J."/>
            <person name="Lagercrantz U."/>
            <person name="Lin S.S."/>
            <person name="Lindquist E."/>
            <person name="Lipzen A.M."/>
            <person name="Lu C.W."/>
            <person name="De Luna E."/>
            <person name="Martienssen R.A."/>
            <person name="Minamino N."/>
            <person name="Mizutani M."/>
            <person name="Mizutani M."/>
            <person name="Mochizuki N."/>
            <person name="Monte I."/>
            <person name="Mosher R."/>
            <person name="Nagasaki H."/>
            <person name="Nakagami H."/>
            <person name="Naramoto S."/>
            <person name="Nishitani K."/>
            <person name="Ohtani M."/>
            <person name="Okamoto T."/>
            <person name="Okumura M."/>
            <person name="Phillips J."/>
            <person name="Pollak B."/>
            <person name="Reinders A."/>
            <person name="Rovekamp M."/>
            <person name="Sano R."/>
            <person name="Sawa S."/>
            <person name="Schmid M.W."/>
            <person name="Shirakawa M."/>
            <person name="Solano R."/>
            <person name="Spunde A."/>
            <person name="Suetsugu N."/>
            <person name="Sugano S."/>
            <person name="Sugiyama A."/>
            <person name="Sun R."/>
            <person name="Suzuki Y."/>
            <person name="Takenaka M."/>
            <person name="Takezawa D."/>
            <person name="Tomogane H."/>
            <person name="Tsuzuki M."/>
            <person name="Ueda T."/>
            <person name="Umeda M."/>
            <person name="Ward J.M."/>
            <person name="Watanabe Y."/>
            <person name="Yazaki K."/>
            <person name="Yokoyama R."/>
            <person name="Yoshitake Y."/>
            <person name="Yotsui I."/>
            <person name="Zachgo S."/>
            <person name="Schmutz J."/>
        </authorList>
    </citation>
    <scope>NUCLEOTIDE SEQUENCE [LARGE SCALE GENOMIC DNA]</scope>
    <source>
        <strain evidence="11">Tak-1</strain>
    </source>
</reference>
<dbReference type="EMBL" id="KZ772743">
    <property type="protein sequence ID" value="PTQ35421.1"/>
    <property type="molecule type" value="Genomic_DNA"/>
</dbReference>
<dbReference type="OrthoDB" id="250175at2759"/>
<dbReference type="Pfam" id="PF00542">
    <property type="entry name" value="Ribosomal_L12"/>
    <property type="match status" value="1"/>
</dbReference>
<dbReference type="Gene3D" id="1.20.5.710">
    <property type="entry name" value="Single helix bin"/>
    <property type="match status" value="1"/>
</dbReference>
<evidence type="ECO:0000313" key="11">
    <source>
        <dbReference type="Proteomes" id="UP000244005"/>
    </source>
</evidence>
<dbReference type="CDD" id="cd00387">
    <property type="entry name" value="Ribosomal_L7_L12"/>
    <property type="match status" value="1"/>
</dbReference>
<dbReference type="PANTHER" id="PTHR45987:SF26">
    <property type="entry name" value="LARGE RIBOSOMAL SUBUNIT PROTEIN BL12CX-RELATED"/>
    <property type="match status" value="1"/>
</dbReference>
<gene>
    <name evidence="10" type="ORF">MARPO_0071s0038</name>
</gene>
<comment type="subcellular location">
    <subcellularLocation>
        <location evidence="1">Plastid</location>
        <location evidence="1">Chloroplast</location>
    </subcellularLocation>
</comment>
<evidence type="ECO:0000256" key="1">
    <source>
        <dbReference type="ARBA" id="ARBA00004229"/>
    </source>
</evidence>
<dbReference type="Gene3D" id="3.30.1390.10">
    <property type="match status" value="1"/>
</dbReference>
<dbReference type="InterPro" id="IPR014719">
    <property type="entry name" value="Ribosomal_bL12_C/ClpS-like"/>
</dbReference>
<dbReference type="GO" id="GO:0009507">
    <property type="term" value="C:chloroplast"/>
    <property type="evidence" value="ECO:0007669"/>
    <property type="project" value="UniProtKB-SubCell"/>
</dbReference>
<evidence type="ECO:0000256" key="6">
    <source>
        <dbReference type="ARBA" id="ARBA00022980"/>
    </source>
</evidence>
<dbReference type="GO" id="GO:1990904">
    <property type="term" value="C:ribonucleoprotein complex"/>
    <property type="evidence" value="ECO:0007669"/>
    <property type="project" value="UniProtKB-KW"/>
</dbReference>
<dbReference type="Pfam" id="PF16320">
    <property type="entry name" value="Ribosomal_L12_N"/>
    <property type="match status" value="1"/>
</dbReference>
<evidence type="ECO:0000259" key="8">
    <source>
        <dbReference type="Pfam" id="PF00542"/>
    </source>
</evidence>
<dbReference type="GO" id="GO:0003729">
    <property type="term" value="F:mRNA binding"/>
    <property type="evidence" value="ECO:0000318"/>
    <property type="project" value="GO_Central"/>
</dbReference>
<evidence type="ECO:0000256" key="3">
    <source>
        <dbReference type="ARBA" id="ARBA00022528"/>
    </source>
</evidence>
<dbReference type="PANTHER" id="PTHR45987">
    <property type="entry name" value="39S RIBOSOMAL PROTEIN L12"/>
    <property type="match status" value="1"/>
</dbReference>
<dbReference type="SUPFAM" id="SSF48300">
    <property type="entry name" value="Ribosomal protein L7/12, oligomerisation (N-terminal) domain"/>
    <property type="match status" value="1"/>
</dbReference>
<dbReference type="InterPro" id="IPR036235">
    <property type="entry name" value="Ribosomal_bL12_oligo_N_sf"/>
</dbReference>
<feature type="domain" description="Large ribosomal subunit protein bL12 oligomerization" evidence="9">
    <location>
        <begin position="69"/>
        <end position="117"/>
    </location>
</feature>
<keyword evidence="11" id="KW-1185">Reference proteome</keyword>
<dbReference type="Proteomes" id="UP000244005">
    <property type="component" value="Unassembled WGS sequence"/>
</dbReference>
<organism evidence="10 11">
    <name type="scientific">Marchantia polymorpha</name>
    <name type="common">Common liverwort</name>
    <name type="synonym">Marchantia aquatica</name>
    <dbReference type="NCBI Taxonomy" id="3197"/>
    <lineage>
        <taxon>Eukaryota</taxon>
        <taxon>Viridiplantae</taxon>
        <taxon>Streptophyta</taxon>
        <taxon>Embryophyta</taxon>
        <taxon>Marchantiophyta</taxon>
        <taxon>Marchantiopsida</taxon>
        <taxon>Marchantiidae</taxon>
        <taxon>Marchantiales</taxon>
        <taxon>Marchantiaceae</taxon>
        <taxon>Marchantia</taxon>
    </lineage>
</organism>
<dbReference type="HAMAP" id="MF_00368">
    <property type="entry name" value="Ribosomal_bL12"/>
    <property type="match status" value="1"/>
</dbReference>
<dbReference type="AlphaFoldDB" id="A0A2R6WNI8"/>
<dbReference type="NCBIfam" id="TIGR00855">
    <property type="entry name" value="L12"/>
    <property type="match status" value="1"/>
</dbReference>
<evidence type="ECO:0000256" key="7">
    <source>
        <dbReference type="ARBA" id="ARBA00023274"/>
    </source>
</evidence>
<evidence type="ECO:0000256" key="5">
    <source>
        <dbReference type="ARBA" id="ARBA00022946"/>
    </source>
</evidence>
<accession>A0A2R6WNI8</accession>
<comment type="similarity">
    <text evidence="2">Belongs to the bacterial ribosomal protein bL12 family.</text>
</comment>
<dbReference type="InterPro" id="IPR013823">
    <property type="entry name" value="Ribosomal_bL12_C"/>
</dbReference>
<keyword evidence="3" id="KW-0150">Chloroplast</keyword>
<evidence type="ECO:0000313" key="10">
    <source>
        <dbReference type="EMBL" id="PTQ35421.1"/>
    </source>
</evidence>
<dbReference type="GO" id="GO:0006412">
    <property type="term" value="P:translation"/>
    <property type="evidence" value="ECO:0000318"/>
    <property type="project" value="GO_Central"/>
</dbReference>
<sequence>MAMAAVASTSVIGVAAAPRAVAISAPKTVSLRQNGMMGAPLRKSAGVRAVRRAGARAVVTAQVAEAVDLDQLVSTIKNLTLAQARTLVDTLQEELGVTAAAFAPAAAAGGAAPAEAAAVVEEKTEFDVVLEEVPTAARIAVIKVIRSLTALGLKEAKDLIDGLPKNVKEAAGKEDAEDAKKQLEAAGAKCSLK</sequence>
<keyword evidence="7" id="KW-0687">Ribonucleoprotein</keyword>
<proteinExistence type="inferred from homology"/>
<dbReference type="OMA" id="LEDKWGV"/>
<keyword evidence="4" id="KW-0934">Plastid</keyword>
<protein>
    <submittedName>
        <fullName evidence="10">Uncharacterized protein</fullName>
    </submittedName>
</protein>
<dbReference type="Gramene" id="Mp5g15720.1">
    <property type="protein sequence ID" value="Mp5g15720.1.cds1"/>
    <property type="gene ID" value="Mp5g15720"/>
</dbReference>
<evidence type="ECO:0000259" key="9">
    <source>
        <dbReference type="Pfam" id="PF16320"/>
    </source>
</evidence>
<evidence type="ECO:0000256" key="4">
    <source>
        <dbReference type="ARBA" id="ARBA00022640"/>
    </source>
</evidence>
<dbReference type="InterPro" id="IPR008932">
    <property type="entry name" value="Ribosomal_bL12_oligo"/>
</dbReference>
<evidence type="ECO:0000256" key="2">
    <source>
        <dbReference type="ARBA" id="ARBA00007197"/>
    </source>
</evidence>
<dbReference type="SUPFAM" id="SSF54736">
    <property type="entry name" value="ClpS-like"/>
    <property type="match status" value="1"/>
</dbReference>